<sequence length="76" mass="8045">MSKRLTAALLVGAFTASTAALAQGMSFDAVDSNQDGFVTFEEISAAVPSLSEDVFNAADMNQDNLLDPDEFETVQP</sequence>
<dbReference type="RefSeq" id="WP_103222021.1">
    <property type="nucleotide sequence ID" value="NZ_PPCN01000002.1"/>
</dbReference>
<dbReference type="SUPFAM" id="SSF47473">
    <property type="entry name" value="EF-hand"/>
    <property type="match status" value="1"/>
</dbReference>
<protein>
    <submittedName>
        <fullName evidence="3">EF hand domain-containing protein</fullName>
    </submittedName>
</protein>
<proteinExistence type="predicted"/>
<feature type="chain" id="PRO_5015479678" evidence="1">
    <location>
        <begin position="23"/>
        <end position="76"/>
    </location>
</feature>
<dbReference type="InterPro" id="IPR002048">
    <property type="entry name" value="EF_hand_dom"/>
</dbReference>
<dbReference type="InterPro" id="IPR011992">
    <property type="entry name" value="EF-hand-dom_pair"/>
</dbReference>
<dbReference type="GO" id="GO:0005509">
    <property type="term" value="F:calcium ion binding"/>
    <property type="evidence" value="ECO:0007669"/>
    <property type="project" value="InterPro"/>
</dbReference>
<reference evidence="3 4" key="1">
    <citation type="submission" date="2018-01" db="EMBL/GenBank/DDBJ databases">
        <title>Genomic Encyclopedia of Archaeal and Bacterial Type Strains, Phase II (KMG-II): from individual species to whole genera.</title>
        <authorList>
            <person name="Goeker M."/>
        </authorList>
    </citation>
    <scope>NUCLEOTIDE SEQUENCE [LARGE SCALE GENOMIC DNA]</scope>
    <source>
        <strain evidence="3 4">DSM 17023</strain>
    </source>
</reference>
<dbReference type="AlphaFoldDB" id="A0A2S3UZ56"/>
<dbReference type="Gene3D" id="1.10.238.10">
    <property type="entry name" value="EF-hand"/>
    <property type="match status" value="1"/>
</dbReference>
<accession>A0A2S3UZ56</accession>
<evidence type="ECO:0000313" key="4">
    <source>
        <dbReference type="Proteomes" id="UP000236959"/>
    </source>
</evidence>
<dbReference type="InterPro" id="IPR018247">
    <property type="entry name" value="EF_Hand_1_Ca_BS"/>
</dbReference>
<comment type="caution">
    <text evidence="3">The sequence shown here is derived from an EMBL/GenBank/DDBJ whole genome shotgun (WGS) entry which is preliminary data.</text>
</comment>
<keyword evidence="1" id="KW-0732">Signal</keyword>
<keyword evidence="4" id="KW-1185">Reference proteome</keyword>
<evidence type="ECO:0000313" key="3">
    <source>
        <dbReference type="EMBL" id="POF32890.1"/>
    </source>
</evidence>
<feature type="domain" description="EF-hand" evidence="2">
    <location>
        <begin position="27"/>
        <end position="53"/>
    </location>
</feature>
<evidence type="ECO:0000256" key="1">
    <source>
        <dbReference type="SAM" id="SignalP"/>
    </source>
</evidence>
<name>A0A2S3UZ56_9HYPH</name>
<dbReference type="Pfam" id="PF13202">
    <property type="entry name" value="EF-hand_5"/>
    <property type="match status" value="2"/>
</dbReference>
<dbReference type="OrthoDB" id="7679187at2"/>
<dbReference type="PROSITE" id="PS00018">
    <property type="entry name" value="EF_HAND_1"/>
    <property type="match status" value="2"/>
</dbReference>
<dbReference type="Proteomes" id="UP000236959">
    <property type="component" value="Unassembled WGS sequence"/>
</dbReference>
<organism evidence="3 4">
    <name type="scientific">Roseibium marinum</name>
    <dbReference type="NCBI Taxonomy" id="281252"/>
    <lineage>
        <taxon>Bacteria</taxon>
        <taxon>Pseudomonadati</taxon>
        <taxon>Pseudomonadota</taxon>
        <taxon>Alphaproteobacteria</taxon>
        <taxon>Hyphomicrobiales</taxon>
        <taxon>Stappiaceae</taxon>
        <taxon>Roseibium</taxon>
    </lineage>
</organism>
<gene>
    <name evidence="3" type="ORF">CLV41_102296</name>
</gene>
<dbReference type="PROSITE" id="PS50222">
    <property type="entry name" value="EF_HAND_2"/>
    <property type="match status" value="1"/>
</dbReference>
<evidence type="ECO:0000259" key="2">
    <source>
        <dbReference type="PROSITE" id="PS50222"/>
    </source>
</evidence>
<dbReference type="EMBL" id="PPCN01000002">
    <property type="protein sequence ID" value="POF32890.1"/>
    <property type="molecule type" value="Genomic_DNA"/>
</dbReference>
<feature type="signal peptide" evidence="1">
    <location>
        <begin position="1"/>
        <end position="22"/>
    </location>
</feature>